<evidence type="ECO:0008006" key="6">
    <source>
        <dbReference type="Google" id="ProtNLM"/>
    </source>
</evidence>
<dbReference type="Gene3D" id="2.60.120.260">
    <property type="entry name" value="Galactose-binding domain-like"/>
    <property type="match status" value="1"/>
</dbReference>
<evidence type="ECO:0000313" key="3">
    <source>
        <dbReference type="EMBL" id="QBI03167.1"/>
    </source>
</evidence>
<sequence>MSVFRRKTTAALFASLLASLAAPAVAADADCPDCFPKRWIYFGGNVTVPADVEVLKKVIADAAVHGYNGIAVNTAGDGGYQILLKPTGKTALLRKNLAELIALAASQGVELIPVGGGPAIPTLLKPELVEALPASASFTVRQDVATVSGPNLVTNGDFASEAGWARDAAWVKLDRTTDHTGGSAASGSMKMSPSNAGPAYNSRVYRRFDLAPHKAYRLSFWLKASPRYPTSKLFIQILAEGKNVPVYRNASSNLGWGSKPDGTWNERGNSDPKMFSAGQDWKKYDLEFNTGNASWVTFYLSNQRAGDPSTAVWVDDIELREIGLAHPVRRASLPLVVKGKDGTVYREGGDYAVGAEKLTIPRGSRIRDGQVLDVSWYQSAENLVSRWGTPATACRDEYFDIQKAYYDEINKIFGGKFPGSKVDRYFMYYDEIRVMNWDPGCKPPPKTAGEYLARMVNGVGARLTGYRRPVEKLVWNDMFDPSMNAIPRYWQVNGDLSKSSVALDRSFVVVNWTGGSIMTPAEDEGRRASVKRFADPGHKQVIALYYDKLSSVNNWLGVLGKQLPPGMDGVMYTTWVGADYAGYAHLGAVADKLRERMPGKWPAKRR</sequence>
<dbReference type="EMBL" id="BMWV01000018">
    <property type="protein sequence ID" value="GGY64715.1"/>
    <property type="molecule type" value="Genomic_DNA"/>
</dbReference>
<keyword evidence="1" id="KW-0732">Signal</keyword>
<proteinExistence type="predicted"/>
<name>A0A411X2F6_9BURK</name>
<evidence type="ECO:0000313" key="4">
    <source>
        <dbReference type="Proteomes" id="UP000292307"/>
    </source>
</evidence>
<dbReference type="SUPFAM" id="SSF49785">
    <property type="entry name" value="Galactose-binding domain-like"/>
    <property type="match status" value="1"/>
</dbReference>
<evidence type="ECO:0000256" key="1">
    <source>
        <dbReference type="SAM" id="SignalP"/>
    </source>
</evidence>
<reference evidence="3 4" key="2">
    <citation type="submission" date="2019-02" db="EMBL/GenBank/DDBJ databases">
        <title>Draft Genome Sequences of Six Type Strains of the Genus Massilia.</title>
        <authorList>
            <person name="Miess H."/>
            <person name="Frediansyhah A."/>
            <person name="Gross H."/>
        </authorList>
    </citation>
    <scope>NUCLEOTIDE SEQUENCE [LARGE SCALE GENOMIC DNA]</scope>
    <source>
        <strain evidence="3 4">DSM 17472</strain>
    </source>
</reference>
<dbReference type="InterPro" id="IPR008979">
    <property type="entry name" value="Galactose-bd-like_sf"/>
</dbReference>
<dbReference type="RefSeq" id="WP_131147270.1">
    <property type="nucleotide sequence ID" value="NZ_BMWV01000018.1"/>
</dbReference>
<dbReference type="OrthoDB" id="185602at2"/>
<dbReference type="Proteomes" id="UP000292307">
    <property type="component" value="Chromosome"/>
</dbReference>
<gene>
    <name evidence="3" type="ORF">EYF70_21750</name>
    <name evidence="2" type="ORF">GCM10007387_53900</name>
</gene>
<feature type="signal peptide" evidence="1">
    <location>
        <begin position="1"/>
        <end position="26"/>
    </location>
</feature>
<feature type="chain" id="PRO_5044601934" description="CBM-cenC domain-containing protein" evidence="1">
    <location>
        <begin position="27"/>
        <end position="606"/>
    </location>
</feature>
<dbReference type="AlphaFoldDB" id="A0A411X2F6"/>
<protein>
    <recommendedName>
        <fullName evidence="6">CBM-cenC domain-containing protein</fullName>
    </recommendedName>
</protein>
<accession>A0A411X2F6</accession>
<dbReference type="Proteomes" id="UP000628442">
    <property type="component" value="Unassembled WGS sequence"/>
</dbReference>
<dbReference type="Gene3D" id="3.20.20.80">
    <property type="entry name" value="Glycosidases"/>
    <property type="match status" value="1"/>
</dbReference>
<reference evidence="2" key="3">
    <citation type="submission" date="2022-12" db="EMBL/GenBank/DDBJ databases">
        <authorList>
            <person name="Sun Q."/>
            <person name="Kim S."/>
        </authorList>
    </citation>
    <scope>NUCLEOTIDE SEQUENCE</scope>
    <source>
        <strain evidence="2">KCTC 12343</strain>
    </source>
</reference>
<organism evidence="2 5">
    <name type="scientific">Pseudoduganella albidiflava</name>
    <dbReference type="NCBI Taxonomy" id="321983"/>
    <lineage>
        <taxon>Bacteria</taxon>
        <taxon>Pseudomonadati</taxon>
        <taxon>Pseudomonadota</taxon>
        <taxon>Betaproteobacteria</taxon>
        <taxon>Burkholderiales</taxon>
        <taxon>Oxalobacteraceae</taxon>
        <taxon>Telluria group</taxon>
        <taxon>Pseudoduganella</taxon>
    </lineage>
</organism>
<evidence type="ECO:0000313" key="2">
    <source>
        <dbReference type="EMBL" id="GGY64715.1"/>
    </source>
</evidence>
<evidence type="ECO:0000313" key="5">
    <source>
        <dbReference type="Proteomes" id="UP000628442"/>
    </source>
</evidence>
<dbReference type="EMBL" id="CP036401">
    <property type="protein sequence ID" value="QBI03167.1"/>
    <property type="molecule type" value="Genomic_DNA"/>
</dbReference>
<reference evidence="2" key="1">
    <citation type="journal article" date="2014" name="Int. J. Syst. Evol. Microbiol.">
        <title>Complete genome sequence of Corynebacterium casei LMG S-19264T (=DSM 44701T), isolated from a smear-ripened cheese.</title>
        <authorList>
            <consortium name="US DOE Joint Genome Institute (JGI-PGF)"/>
            <person name="Walter F."/>
            <person name="Albersmeier A."/>
            <person name="Kalinowski J."/>
            <person name="Ruckert C."/>
        </authorList>
    </citation>
    <scope>NUCLEOTIDE SEQUENCE</scope>
    <source>
        <strain evidence="2">KCTC 12343</strain>
    </source>
</reference>
<keyword evidence="4" id="KW-1185">Reference proteome</keyword>